<reference evidence="3" key="1">
    <citation type="journal article" date="2019" name="Int. J. Syst. Evol. Microbiol.">
        <title>The Global Catalogue of Microorganisms (GCM) 10K type strain sequencing project: providing services to taxonomists for standard genome sequencing and annotation.</title>
        <authorList>
            <consortium name="The Broad Institute Genomics Platform"/>
            <consortium name="The Broad Institute Genome Sequencing Center for Infectious Disease"/>
            <person name="Wu L."/>
            <person name="Ma J."/>
        </authorList>
    </citation>
    <scope>NUCLEOTIDE SEQUENCE [LARGE SCALE GENOMIC DNA]</scope>
    <source>
        <strain evidence="3">JCM 17066</strain>
    </source>
</reference>
<evidence type="ECO:0008006" key="4">
    <source>
        <dbReference type="Google" id="ProtNLM"/>
    </source>
</evidence>
<accession>A0ABW0ME46</accession>
<gene>
    <name evidence="2" type="ORF">ACFPM8_16190</name>
</gene>
<dbReference type="Proteomes" id="UP001596045">
    <property type="component" value="Unassembled WGS sequence"/>
</dbReference>
<evidence type="ECO:0000313" key="3">
    <source>
        <dbReference type="Proteomes" id="UP001596045"/>
    </source>
</evidence>
<keyword evidence="3" id="KW-1185">Reference proteome</keyword>
<comment type="caution">
    <text evidence="2">The sequence shown here is derived from an EMBL/GenBank/DDBJ whole genome shotgun (WGS) entry which is preliminary data.</text>
</comment>
<protein>
    <recommendedName>
        <fullName evidence="4">Flagellar FliJ protein</fullName>
    </recommendedName>
</protein>
<name>A0ABW0ME46_9BURK</name>
<sequence>MSMREQFQMLKEIVEIRQIQLEKSRMGLMQMQATADQVIASVKQAEASLHERTELWSAALQRPVLSVIAVINTRGSLSAAKQDCIVLEQQMAQVNARLAQQRQQVGRAQGCLDAAETMAARYGRQLSKRQEANQLMDVEEMTGQRRQFDANS</sequence>
<proteinExistence type="predicted"/>
<keyword evidence="1" id="KW-0175">Coiled coil</keyword>
<evidence type="ECO:0000256" key="1">
    <source>
        <dbReference type="SAM" id="Coils"/>
    </source>
</evidence>
<feature type="coiled-coil region" evidence="1">
    <location>
        <begin position="77"/>
        <end position="104"/>
    </location>
</feature>
<evidence type="ECO:0000313" key="2">
    <source>
        <dbReference type="EMBL" id="MFC5475502.1"/>
    </source>
</evidence>
<organism evidence="2 3">
    <name type="scientific">Paraherbaspirillum soli</name>
    <dbReference type="NCBI Taxonomy" id="631222"/>
    <lineage>
        <taxon>Bacteria</taxon>
        <taxon>Pseudomonadati</taxon>
        <taxon>Pseudomonadota</taxon>
        <taxon>Betaproteobacteria</taxon>
        <taxon>Burkholderiales</taxon>
        <taxon>Oxalobacteraceae</taxon>
        <taxon>Paraherbaspirillum</taxon>
    </lineage>
</organism>
<dbReference type="EMBL" id="JBHSMT010000028">
    <property type="protein sequence ID" value="MFC5475502.1"/>
    <property type="molecule type" value="Genomic_DNA"/>
</dbReference>